<dbReference type="RefSeq" id="WP_220253472.1">
    <property type="nucleotide sequence ID" value="NZ_JAICCF010000006.1"/>
</dbReference>
<evidence type="ECO:0000313" key="2">
    <source>
        <dbReference type="Proteomes" id="UP000812961"/>
    </source>
</evidence>
<organism evidence="1 2">
    <name type="scientific">Chitinophaga rhizophila</name>
    <dbReference type="NCBI Taxonomy" id="2866212"/>
    <lineage>
        <taxon>Bacteria</taxon>
        <taxon>Pseudomonadati</taxon>
        <taxon>Bacteroidota</taxon>
        <taxon>Chitinophagia</taxon>
        <taxon>Chitinophagales</taxon>
        <taxon>Chitinophagaceae</taxon>
        <taxon>Chitinophaga</taxon>
    </lineage>
</organism>
<dbReference type="EMBL" id="JAICCF010000006">
    <property type="protein sequence ID" value="MBW8688152.1"/>
    <property type="molecule type" value="Genomic_DNA"/>
</dbReference>
<name>A0ABS7GK99_9BACT</name>
<protein>
    <submittedName>
        <fullName evidence="1">Uncharacterized protein</fullName>
    </submittedName>
</protein>
<keyword evidence="2" id="KW-1185">Reference proteome</keyword>
<proteinExistence type="predicted"/>
<gene>
    <name evidence="1" type="ORF">K1Y79_27695</name>
</gene>
<accession>A0ABS7GK99</accession>
<comment type="caution">
    <text evidence="1">The sequence shown here is derived from an EMBL/GenBank/DDBJ whole genome shotgun (WGS) entry which is preliminary data.</text>
</comment>
<evidence type="ECO:0000313" key="1">
    <source>
        <dbReference type="EMBL" id="MBW8688152.1"/>
    </source>
</evidence>
<sequence>MKKARLLLTALIILTLTAGFLSFKASRFTSMPAWRYTNMIVSNGIPYYTTSMFCTSHDASYFFTSWSPYFSNTYFQTGDPGGSLYLTSPNGWYITLRSQPCTVWATYLTTAF</sequence>
<dbReference type="Proteomes" id="UP000812961">
    <property type="component" value="Unassembled WGS sequence"/>
</dbReference>
<reference evidence="1 2" key="1">
    <citation type="submission" date="2021-08" db="EMBL/GenBank/DDBJ databases">
        <title>The genome sequence of Chitinophaga sp. B61.</title>
        <authorList>
            <person name="Zhang X."/>
        </authorList>
    </citation>
    <scope>NUCLEOTIDE SEQUENCE [LARGE SCALE GENOMIC DNA]</scope>
    <source>
        <strain evidence="1 2">B61</strain>
    </source>
</reference>